<reference evidence="1" key="1">
    <citation type="journal article" date="2014" name="Int. J. Syst. Evol. Microbiol.">
        <title>Complete genome sequence of Corynebacterium casei LMG S-19264T (=DSM 44701T), isolated from a smear-ripened cheese.</title>
        <authorList>
            <consortium name="US DOE Joint Genome Institute (JGI-PGF)"/>
            <person name="Walter F."/>
            <person name="Albersmeier A."/>
            <person name="Kalinowski J."/>
            <person name="Ruckert C."/>
        </authorList>
    </citation>
    <scope>NUCLEOTIDE SEQUENCE</scope>
    <source>
        <strain evidence="1">CCM 7905</strain>
    </source>
</reference>
<protein>
    <submittedName>
        <fullName evidence="1">Uncharacterized protein</fullName>
    </submittedName>
</protein>
<reference evidence="1" key="2">
    <citation type="submission" date="2020-09" db="EMBL/GenBank/DDBJ databases">
        <authorList>
            <person name="Sun Q."/>
            <person name="Sedlacek I."/>
        </authorList>
    </citation>
    <scope>NUCLEOTIDE SEQUENCE</scope>
    <source>
        <strain evidence="1">CCM 7905</strain>
    </source>
</reference>
<dbReference type="RefSeq" id="WP_188544488.1">
    <property type="nucleotide sequence ID" value="NZ_BMCU01000002.1"/>
</dbReference>
<organism evidence="1 2">
    <name type="scientific">Rhodococcoides trifolii</name>
    <dbReference type="NCBI Taxonomy" id="908250"/>
    <lineage>
        <taxon>Bacteria</taxon>
        <taxon>Bacillati</taxon>
        <taxon>Actinomycetota</taxon>
        <taxon>Actinomycetes</taxon>
        <taxon>Mycobacteriales</taxon>
        <taxon>Nocardiaceae</taxon>
        <taxon>Rhodococcoides</taxon>
    </lineage>
</organism>
<name>A0A917D032_9NOCA</name>
<sequence>MDSPTVSAGTNLASDLRRLADIVDINPVLAELLRVNLKSGLNVFPNSFGVDCGSVVESLSDAGLTMTADPTHLPEGWAPSAVATLPAGAIAIHVQPGRSVAAPLEAVA</sequence>
<gene>
    <name evidence="1" type="ORF">GCM10007304_18210</name>
</gene>
<dbReference type="AlphaFoldDB" id="A0A917D032"/>
<accession>A0A917D032</accession>
<dbReference type="Proteomes" id="UP000654257">
    <property type="component" value="Unassembled WGS sequence"/>
</dbReference>
<evidence type="ECO:0000313" key="1">
    <source>
        <dbReference type="EMBL" id="GGG04458.1"/>
    </source>
</evidence>
<proteinExistence type="predicted"/>
<dbReference type="EMBL" id="BMCU01000002">
    <property type="protein sequence ID" value="GGG04458.1"/>
    <property type="molecule type" value="Genomic_DNA"/>
</dbReference>
<evidence type="ECO:0000313" key="2">
    <source>
        <dbReference type="Proteomes" id="UP000654257"/>
    </source>
</evidence>
<comment type="caution">
    <text evidence="1">The sequence shown here is derived from an EMBL/GenBank/DDBJ whole genome shotgun (WGS) entry which is preliminary data.</text>
</comment>
<keyword evidence="2" id="KW-1185">Reference proteome</keyword>